<keyword evidence="1" id="KW-0472">Membrane</keyword>
<reference evidence="2" key="1">
    <citation type="journal article" date="2023" name="GigaByte">
        <title>Genome assembly of the bearded iris, Iris pallida Lam.</title>
        <authorList>
            <person name="Bruccoleri R.E."/>
            <person name="Oakeley E.J."/>
            <person name="Faust A.M.E."/>
            <person name="Altorfer M."/>
            <person name="Dessus-Babus S."/>
            <person name="Burckhardt D."/>
            <person name="Oertli M."/>
            <person name="Naumann U."/>
            <person name="Petersen F."/>
            <person name="Wong J."/>
        </authorList>
    </citation>
    <scope>NUCLEOTIDE SEQUENCE</scope>
    <source>
        <tissue evidence="2">Leaf</tissue>
    </source>
</reference>
<reference evidence="2" key="2">
    <citation type="submission" date="2023-04" db="EMBL/GenBank/DDBJ databases">
        <authorList>
            <person name="Bruccoleri R.E."/>
            <person name="Oakeley E.J."/>
            <person name="Faust A.-M."/>
            <person name="Dessus-Babus S."/>
            <person name="Altorfer M."/>
            <person name="Burckhardt D."/>
            <person name="Oertli M."/>
            <person name="Naumann U."/>
            <person name="Petersen F."/>
            <person name="Wong J."/>
        </authorList>
    </citation>
    <scope>NUCLEOTIDE SEQUENCE</scope>
    <source>
        <strain evidence="2">GSM-AAB239-AS_SAM_17_03QT</strain>
        <tissue evidence="2">Leaf</tissue>
    </source>
</reference>
<feature type="transmembrane region" description="Helical" evidence="1">
    <location>
        <begin position="6"/>
        <end position="24"/>
    </location>
</feature>
<comment type="caution">
    <text evidence="2">The sequence shown here is derived from an EMBL/GenBank/DDBJ whole genome shotgun (WGS) entry which is preliminary data.</text>
</comment>
<gene>
    <name evidence="2" type="ORF">M6B38_399250</name>
</gene>
<evidence type="ECO:0000313" key="3">
    <source>
        <dbReference type="Proteomes" id="UP001140949"/>
    </source>
</evidence>
<keyword evidence="1" id="KW-1133">Transmembrane helix</keyword>
<dbReference type="AlphaFoldDB" id="A0AAX6FV59"/>
<accession>A0AAX6FV59</accession>
<organism evidence="2 3">
    <name type="scientific">Iris pallida</name>
    <name type="common">Sweet iris</name>
    <dbReference type="NCBI Taxonomy" id="29817"/>
    <lineage>
        <taxon>Eukaryota</taxon>
        <taxon>Viridiplantae</taxon>
        <taxon>Streptophyta</taxon>
        <taxon>Embryophyta</taxon>
        <taxon>Tracheophyta</taxon>
        <taxon>Spermatophyta</taxon>
        <taxon>Magnoliopsida</taxon>
        <taxon>Liliopsida</taxon>
        <taxon>Asparagales</taxon>
        <taxon>Iridaceae</taxon>
        <taxon>Iridoideae</taxon>
        <taxon>Irideae</taxon>
        <taxon>Iris</taxon>
    </lineage>
</organism>
<proteinExistence type="predicted"/>
<keyword evidence="1" id="KW-0812">Transmembrane</keyword>
<evidence type="ECO:0000313" key="2">
    <source>
        <dbReference type="EMBL" id="KAJ6820083.1"/>
    </source>
</evidence>
<keyword evidence="3" id="KW-1185">Reference proteome</keyword>
<evidence type="ECO:0000256" key="1">
    <source>
        <dbReference type="SAM" id="Phobius"/>
    </source>
</evidence>
<dbReference type="Proteomes" id="UP001140949">
    <property type="component" value="Unassembled WGS sequence"/>
</dbReference>
<protein>
    <submittedName>
        <fullName evidence="2">Metallothionein-like protein type 2</fullName>
    </submittedName>
</protein>
<sequence length="54" mass="6332">MLFQNICLIITIFFFSLYMFFFFFQQVINTVFAHVAAAKCTLTWPRGAPPPRKP</sequence>
<dbReference type="EMBL" id="JANAVB010025798">
    <property type="protein sequence ID" value="KAJ6820083.1"/>
    <property type="molecule type" value="Genomic_DNA"/>
</dbReference>
<name>A0AAX6FV59_IRIPA</name>